<sequence length="212" mass="23345">MYFVLLLLALLVTSPKVTATKSSSCAPFSSSMIEFASGFEEPSPPLVKDEYTANFIQHKWNQNLSHITAGHISNLPSLDIVLVDEASDDGLASSLFNYANTSQDGLVDNTLSTYSSTSSSVEVWRGYVNPAFPLFSRDFLVTNKAIFGGLVKRRFYENFVASWNIMYQGAIPVTVYVDNCNSVVGYDFFTTGERTKAITEYFNIQANASSTA</sequence>
<dbReference type="Proteomes" id="UP001220324">
    <property type="component" value="Unassembled WGS sequence"/>
</dbReference>
<reference evidence="2 3" key="1">
    <citation type="journal article" date="2023" name="IMA Fungus">
        <title>Comparative genomic study of the Penicillium genus elucidates a diverse pangenome and 15 lateral gene transfer events.</title>
        <authorList>
            <person name="Petersen C."/>
            <person name="Sorensen T."/>
            <person name="Nielsen M.R."/>
            <person name="Sondergaard T.E."/>
            <person name="Sorensen J.L."/>
            <person name="Fitzpatrick D.A."/>
            <person name="Frisvad J.C."/>
            <person name="Nielsen K.L."/>
        </authorList>
    </citation>
    <scope>NUCLEOTIDE SEQUENCE [LARGE SCALE GENOMIC DNA]</scope>
    <source>
        <strain evidence="2 3">IBT 35679</strain>
    </source>
</reference>
<proteinExistence type="predicted"/>
<accession>A0AAD6D897</accession>
<dbReference type="AlphaFoldDB" id="A0AAD6D897"/>
<gene>
    <name evidence="2" type="ORF">N7494_000715</name>
</gene>
<evidence type="ECO:0000256" key="1">
    <source>
        <dbReference type="SAM" id="SignalP"/>
    </source>
</evidence>
<evidence type="ECO:0000313" key="3">
    <source>
        <dbReference type="Proteomes" id="UP001220324"/>
    </source>
</evidence>
<name>A0AAD6D897_9EURO</name>
<protein>
    <submittedName>
        <fullName evidence="2">Uncharacterized protein</fullName>
    </submittedName>
</protein>
<keyword evidence="3" id="KW-1185">Reference proteome</keyword>
<keyword evidence="1" id="KW-0732">Signal</keyword>
<feature type="chain" id="PRO_5042143095" evidence="1">
    <location>
        <begin position="20"/>
        <end position="212"/>
    </location>
</feature>
<feature type="signal peptide" evidence="1">
    <location>
        <begin position="1"/>
        <end position="19"/>
    </location>
</feature>
<comment type="caution">
    <text evidence="2">The sequence shown here is derived from an EMBL/GenBank/DDBJ whole genome shotgun (WGS) entry which is preliminary data.</text>
</comment>
<evidence type="ECO:0000313" key="2">
    <source>
        <dbReference type="EMBL" id="KAJ5556800.1"/>
    </source>
</evidence>
<dbReference type="EMBL" id="JAQIZZ010000001">
    <property type="protein sequence ID" value="KAJ5556800.1"/>
    <property type="molecule type" value="Genomic_DNA"/>
</dbReference>
<organism evidence="2 3">
    <name type="scientific">Penicillium frequentans</name>
    <dbReference type="NCBI Taxonomy" id="3151616"/>
    <lineage>
        <taxon>Eukaryota</taxon>
        <taxon>Fungi</taxon>
        <taxon>Dikarya</taxon>
        <taxon>Ascomycota</taxon>
        <taxon>Pezizomycotina</taxon>
        <taxon>Eurotiomycetes</taxon>
        <taxon>Eurotiomycetidae</taxon>
        <taxon>Eurotiales</taxon>
        <taxon>Aspergillaceae</taxon>
        <taxon>Penicillium</taxon>
    </lineage>
</organism>